<dbReference type="GO" id="GO:0003746">
    <property type="term" value="F:translation elongation factor activity"/>
    <property type="evidence" value="ECO:0007669"/>
    <property type="project" value="UniProtKB-UniRule"/>
</dbReference>
<dbReference type="FunFam" id="1.10.8.10:FF:000001">
    <property type="entry name" value="Elongation factor Ts"/>
    <property type="match status" value="1"/>
</dbReference>
<feature type="region of interest" description="Involved in Mg(2+) ion dislocation from EF-Tu" evidence="5">
    <location>
        <begin position="81"/>
        <end position="84"/>
    </location>
</feature>
<evidence type="ECO:0000256" key="1">
    <source>
        <dbReference type="ARBA" id="ARBA00005532"/>
    </source>
</evidence>
<keyword evidence="3 5" id="KW-0251">Elongation factor</keyword>
<comment type="subcellular location">
    <subcellularLocation>
        <location evidence="5 7">Cytoplasm</location>
    </subcellularLocation>
</comment>
<comment type="function">
    <text evidence="5 6">Associates with the EF-Tu.GDP complex and induces the exchange of GDP to GTP. It remains bound to the aminoacyl-tRNA.EF-Tu.GTP complex up to the GTP hydrolysis stage on the ribosome.</text>
</comment>
<evidence type="ECO:0000256" key="4">
    <source>
        <dbReference type="ARBA" id="ARBA00022917"/>
    </source>
</evidence>
<dbReference type="CDD" id="cd14275">
    <property type="entry name" value="UBA_EF-Ts"/>
    <property type="match status" value="1"/>
</dbReference>
<dbReference type="InterPro" id="IPR018101">
    <property type="entry name" value="Transl_elong_Ts_CS"/>
</dbReference>
<dbReference type="RefSeq" id="WP_100791628.1">
    <property type="nucleotide sequence ID" value="NZ_NPDQ01000007.1"/>
</dbReference>
<evidence type="ECO:0000256" key="2">
    <source>
        <dbReference type="ARBA" id="ARBA00016956"/>
    </source>
</evidence>
<dbReference type="HAMAP" id="MF_00050">
    <property type="entry name" value="EF_Ts"/>
    <property type="match status" value="1"/>
</dbReference>
<dbReference type="SUPFAM" id="SSF46934">
    <property type="entry name" value="UBA-like"/>
    <property type="match status" value="1"/>
</dbReference>
<comment type="caution">
    <text evidence="9">The sequence shown here is derived from an EMBL/GenBank/DDBJ whole genome shotgun (WGS) entry which is preliminary data.</text>
</comment>
<dbReference type="InterPro" id="IPR036402">
    <property type="entry name" value="EF-Ts_dimer_sf"/>
</dbReference>
<dbReference type="PANTHER" id="PTHR11741:SF0">
    <property type="entry name" value="ELONGATION FACTOR TS, MITOCHONDRIAL"/>
    <property type="match status" value="1"/>
</dbReference>
<evidence type="ECO:0000313" key="9">
    <source>
        <dbReference type="EMBL" id="TGK95409.1"/>
    </source>
</evidence>
<evidence type="ECO:0000256" key="5">
    <source>
        <dbReference type="HAMAP-Rule" id="MF_00050"/>
    </source>
</evidence>
<dbReference type="InterPro" id="IPR009060">
    <property type="entry name" value="UBA-like_sf"/>
</dbReference>
<dbReference type="PROSITE" id="PS01126">
    <property type="entry name" value="EF_TS_1"/>
    <property type="match status" value="1"/>
</dbReference>
<evidence type="ECO:0000256" key="7">
    <source>
        <dbReference type="RuleBase" id="RU000643"/>
    </source>
</evidence>
<dbReference type="Pfam" id="PF00889">
    <property type="entry name" value="EF_TS"/>
    <property type="match status" value="1"/>
</dbReference>
<organism evidence="9 10">
    <name type="scientific">Leptospira brenneri</name>
    <dbReference type="NCBI Taxonomy" id="2023182"/>
    <lineage>
        <taxon>Bacteria</taxon>
        <taxon>Pseudomonadati</taxon>
        <taxon>Spirochaetota</taxon>
        <taxon>Spirochaetia</taxon>
        <taxon>Leptospirales</taxon>
        <taxon>Leptospiraceae</taxon>
        <taxon>Leptospira</taxon>
    </lineage>
</organism>
<dbReference type="Gene3D" id="1.10.8.10">
    <property type="entry name" value="DNA helicase RuvA subunit, C-terminal domain"/>
    <property type="match status" value="1"/>
</dbReference>
<dbReference type="SUPFAM" id="SSF54713">
    <property type="entry name" value="Elongation factor Ts (EF-Ts), dimerisation domain"/>
    <property type="match status" value="1"/>
</dbReference>
<dbReference type="PANTHER" id="PTHR11741">
    <property type="entry name" value="ELONGATION FACTOR TS"/>
    <property type="match status" value="1"/>
</dbReference>
<dbReference type="NCBIfam" id="TIGR00116">
    <property type="entry name" value="tsf"/>
    <property type="match status" value="1"/>
</dbReference>
<evidence type="ECO:0000313" key="10">
    <source>
        <dbReference type="Proteomes" id="UP000297891"/>
    </source>
</evidence>
<dbReference type="Gene3D" id="3.30.479.20">
    <property type="entry name" value="Elongation factor Ts, dimerisation domain"/>
    <property type="match status" value="1"/>
</dbReference>
<evidence type="ECO:0000256" key="3">
    <source>
        <dbReference type="ARBA" id="ARBA00022768"/>
    </source>
</evidence>
<gene>
    <name evidence="5 9" type="primary">tsf</name>
    <name evidence="9" type="ORF">EHQ30_01865</name>
</gene>
<comment type="similarity">
    <text evidence="1 5 6">Belongs to the EF-Ts family.</text>
</comment>
<dbReference type="AlphaFoldDB" id="A0A2M9XYR2"/>
<dbReference type="OrthoDB" id="9808348at2"/>
<proteinExistence type="inferred from homology"/>
<keyword evidence="10" id="KW-1185">Reference proteome</keyword>
<protein>
    <recommendedName>
        <fullName evidence="2 5">Elongation factor Ts</fullName>
        <shortName evidence="5">EF-Ts</shortName>
    </recommendedName>
</protein>
<dbReference type="Proteomes" id="UP000297891">
    <property type="component" value="Unassembled WGS sequence"/>
</dbReference>
<keyword evidence="5" id="KW-0963">Cytoplasm</keyword>
<feature type="domain" description="Translation elongation factor EFTs/EF1B dimerisation" evidence="8">
    <location>
        <begin position="33"/>
        <end position="196"/>
    </location>
</feature>
<dbReference type="PROSITE" id="PS01127">
    <property type="entry name" value="EF_TS_2"/>
    <property type="match status" value="1"/>
</dbReference>
<dbReference type="InterPro" id="IPR001816">
    <property type="entry name" value="Transl_elong_EFTs/EF1B"/>
</dbReference>
<dbReference type="InterPro" id="IPR014039">
    <property type="entry name" value="Transl_elong_EFTs/EF1B_dimer"/>
</dbReference>
<dbReference type="GO" id="GO:0005737">
    <property type="term" value="C:cytoplasm"/>
    <property type="evidence" value="ECO:0007669"/>
    <property type="project" value="UniProtKB-SubCell"/>
</dbReference>
<keyword evidence="4 5" id="KW-0648">Protein biosynthesis</keyword>
<name>A0A2M9XYR2_9LEPT</name>
<dbReference type="Gene3D" id="1.10.286.20">
    <property type="match status" value="1"/>
</dbReference>
<reference evidence="9" key="1">
    <citation type="journal article" date="2019" name="PLoS Negl. Trop. Dis.">
        <title>Revisiting the worldwide diversity of Leptospira species in the environment.</title>
        <authorList>
            <person name="Vincent A.T."/>
            <person name="Schiettekatte O."/>
            <person name="Bourhy P."/>
            <person name="Veyrier F.J."/>
            <person name="Picardeau M."/>
        </authorList>
    </citation>
    <scope>NUCLEOTIDE SEQUENCE [LARGE SCALE GENOMIC DNA]</scope>
    <source>
        <strain evidence="9">201800277</strain>
    </source>
</reference>
<dbReference type="EMBL" id="RQFP01000001">
    <property type="protein sequence ID" value="TGK95409.1"/>
    <property type="molecule type" value="Genomic_DNA"/>
</dbReference>
<evidence type="ECO:0000259" key="8">
    <source>
        <dbReference type="Pfam" id="PF00889"/>
    </source>
</evidence>
<evidence type="ECO:0000256" key="6">
    <source>
        <dbReference type="RuleBase" id="RU000642"/>
    </source>
</evidence>
<accession>A0A2M9XYR2</accession>
<sequence>MAVSSEQIKDLRERTGAGMMDCKKALEEKGGDIEKAVTYLREKGLAKAAKRAGRETGEGKVIAYIHGTGKTGVLVELNCETDFVANNEAFEALGKEIALQITAMNPLYVNEESIPKSEIDNEMSVQKALLEKEGKKADQIEKILPGKMKKYFEEICLIHQKSIRDNSKTINDLLQEAIAKFGENITVGRFSRFQVGGN</sequence>